<dbReference type="AlphaFoldDB" id="A0AAW7IUV4"/>
<proteinExistence type="predicted"/>
<gene>
    <name evidence="2" type="ORF">QUF89_18485</name>
</gene>
<protein>
    <submittedName>
        <fullName evidence="2">Uncharacterized protein</fullName>
    </submittedName>
</protein>
<evidence type="ECO:0000256" key="1">
    <source>
        <dbReference type="SAM" id="Coils"/>
    </source>
</evidence>
<dbReference type="SUPFAM" id="SSF46785">
    <property type="entry name" value="Winged helix' DNA-binding domain"/>
    <property type="match status" value="1"/>
</dbReference>
<evidence type="ECO:0000313" key="2">
    <source>
        <dbReference type="EMBL" id="MDM5454123.1"/>
    </source>
</evidence>
<dbReference type="RefSeq" id="WP_061462753.1">
    <property type="nucleotide sequence ID" value="NZ_CP011008.1"/>
</dbReference>
<keyword evidence="1" id="KW-0175">Coiled coil</keyword>
<dbReference type="Proteomes" id="UP001234602">
    <property type="component" value="Unassembled WGS sequence"/>
</dbReference>
<organism evidence="2 3">
    <name type="scientific">Peribacillus simplex</name>
    <dbReference type="NCBI Taxonomy" id="1478"/>
    <lineage>
        <taxon>Bacteria</taxon>
        <taxon>Bacillati</taxon>
        <taxon>Bacillota</taxon>
        <taxon>Bacilli</taxon>
        <taxon>Bacillales</taxon>
        <taxon>Bacillaceae</taxon>
        <taxon>Peribacillus</taxon>
    </lineage>
</organism>
<accession>A0AAW7IUV4</accession>
<reference evidence="2" key="1">
    <citation type="submission" date="2023-06" db="EMBL/GenBank/DDBJ databases">
        <title>Comparative genomics of Bacillaceae isolates and their secondary metabolite potential.</title>
        <authorList>
            <person name="Song L."/>
            <person name="Nielsen L.J."/>
            <person name="Mohite O."/>
            <person name="Xu X."/>
            <person name="Weber T."/>
            <person name="Kovacs A.T."/>
        </authorList>
    </citation>
    <scope>NUCLEOTIDE SEQUENCE</scope>
    <source>
        <strain evidence="2">D8_B_37</strain>
    </source>
</reference>
<sequence>MNDLQKQILFFLEECNRERCVSKIAEKYNKSLEVIRAELVILVNKNLIDIKKSTTGKISKATIKPEGKQYFRDAIAIVTKESVQGQINELRQKLSTLEASFLQAQANPTVENKQSLLNNANTVQSVANGLNSFFKAGMDIFK</sequence>
<dbReference type="KEGG" id="bsj:UP17_09445"/>
<feature type="coiled-coil region" evidence="1">
    <location>
        <begin position="80"/>
        <end position="107"/>
    </location>
</feature>
<dbReference type="InterPro" id="IPR036390">
    <property type="entry name" value="WH_DNA-bd_sf"/>
</dbReference>
<name>A0AAW7IUV4_9BACI</name>
<dbReference type="EMBL" id="JAUCEY010000008">
    <property type="protein sequence ID" value="MDM5454123.1"/>
    <property type="molecule type" value="Genomic_DNA"/>
</dbReference>
<evidence type="ECO:0000313" key="3">
    <source>
        <dbReference type="Proteomes" id="UP001234602"/>
    </source>
</evidence>
<comment type="caution">
    <text evidence="2">The sequence shown here is derived from an EMBL/GenBank/DDBJ whole genome shotgun (WGS) entry which is preliminary data.</text>
</comment>